<dbReference type="InterPro" id="IPR000210">
    <property type="entry name" value="BTB/POZ_dom"/>
</dbReference>
<name>A0A4Z1PJ65_9PEZI</name>
<dbReference type="STRING" id="86259.A0A4Z1PJ65"/>
<proteinExistence type="predicted"/>
<protein>
    <recommendedName>
        <fullName evidence="1">BTB domain-containing protein</fullName>
    </recommendedName>
</protein>
<dbReference type="PANTHER" id="PTHR47843:SF2">
    <property type="entry name" value="BTB DOMAIN-CONTAINING PROTEIN"/>
    <property type="match status" value="1"/>
</dbReference>
<dbReference type="CDD" id="cd18186">
    <property type="entry name" value="BTB_POZ_ZBTB_KLHL-like"/>
    <property type="match status" value="1"/>
</dbReference>
<keyword evidence="3" id="KW-1185">Reference proteome</keyword>
<comment type="caution">
    <text evidence="2">The sequence shown here is derived from an EMBL/GenBank/DDBJ whole genome shotgun (WGS) entry which is preliminary data.</text>
</comment>
<dbReference type="Gene3D" id="3.30.710.10">
    <property type="entry name" value="Potassium Channel Kv1.1, Chain A"/>
    <property type="match status" value="1"/>
</dbReference>
<dbReference type="AlphaFoldDB" id="A0A4Z1PJ65"/>
<evidence type="ECO:0000313" key="3">
    <source>
        <dbReference type="Proteomes" id="UP000298493"/>
    </source>
</evidence>
<reference evidence="2 3" key="1">
    <citation type="submission" date="2019-04" db="EMBL/GenBank/DDBJ databases">
        <title>High contiguity whole genome sequence and gene annotation resource for two Venturia nashicola isolates.</title>
        <authorList>
            <person name="Prokchorchik M."/>
            <person name="Won K."/>
            <person name="Lee Y."/>
            <person name="Choi E.D."/>
            <person name="Segonzac C."/>
            <person name="Sohn K.H."/>
        </authorList>
    </citation>
    <scope>NUCLEOTIDE SEQUENCE [LARGE SCALE GENOMIC DNA]</scope>
    <source>
        <strain evidence="2 3">PRI2</strain>
    </source>
</reference>
<dbReference type="InterPro" id="IPR011333">
    <property type="entry name" value="SKP1/BTB/POZ_sf"/>
</dbReference>
<dbReference type="Pfam" id="PF00651">
    <property type="entry name" value="BTB"/>
    <property type="match status" value="1"/>
</dbReference>
<evidence type="ECO:0000259" key="1">
    <source>
        <dbReference type="PROSITE" id="PS50097"/>
    </source>
</evidence>
<dbReference type="EMBL" id="SNSC02000001">
    <property type="protein sequence ID" value="TID27987.1"/>
    <property type="molecule type" value="Genomic_DNA"/>
</dbReference>
<dbReference type="OrthoDB" id="1022638at2759"/>
<organism evidence="2 3">
    <name type="scientific">Venturia nashicola</name>
    <dbReference type="NCBI Taxonomy" id="86259"/>
    <lineage>
        <taxon>Eukaryota</taxon>
        <taxon>Fungi</taxon>
        <taxon>Dikarya</taxon>
        <taxon>Ascomycota</taxon>
        <taxon>Pezizomycotina</taxon>
        <taxon>Dothideomycetes</taxon>
        <taxon>Pleosporomycetidae</taxon>
        <taxon>Venturiales</taxon>
        <taxon>Venturiaceae</taxon>
        <taxon>Venturia</taxon>
    </lineage>
</organism>
<sequence>MASNDKSASAVASTSKTETKIKDADGALKLGKKMASVFVGANTTEPYVVHLDLLTATSEFFKKALTGEFKEKNGAVRLAGESPDVFEQYMGWLYNEKLPTSLTFFEQFNIYVFGVFVQDDKFCNAAIDCLIEAVSDRNMAPRGLVGIACLKLPPSSPFIKLLVDFCVYISIFSPIWFDNEAGDNRLNAPTEFWLAVAKGLSILASSKADTNFPWSKDKTQYHIHSEGASKSS</sequence>
<dbReference type="PANTHER" id="PTHR47843">
    <property type="entry name" value="BTB DOMAIN-CONTAINING PROTEIN-RELATED"/>
    <property type="match status" value="1"/>
</dbReference>
<evidence type="ECO:0000313" key="2">
    <source>
        <dbReference type="EMBL" id="TID27987.1"/>
    </source>
</evidence>
<feature type="domain" description="BTB" evidence="1">
    <location>
        <begin position="35"/>
        <end position="102"/>
    </location>
</feature>
<accession>A0A4Z1PJ65</accession>
<dbReference type="Proteomes" id="UP000298493">
    <property type="component" value="Unassembled WGS sequence"/>
</dbReference>
<gene>
    <name evidence="2" type="ORF">E6O75_ATG00754</name>
</gene>
<dbReference type="PROSITE" id="PS50097">
    <property type="entry name" value="BTB"/>
    <property type="match status" value="1"/>
</dbReference>
<dbReference type="SUPFAM" id="SSF54695">
    <property type="entry name" value="POZ domain"/>
    <property type="match status" value="1"/>
</dbReference>